<accession>A0A9X9X477</accession>
<gene>
    <name evidence="1" type="ORF">GXW76_23745</name>
</gene>
<evidence type="ECO:0000313" key="2">
    <source>
        <dbReference type="Proteomes" id="UP001138751"/>
    </source>
</evidence>
<name>A0A9X9X477_9PROT</name>
<feature type="non-terminal residue" evidence="1">
    <location>
        <position position="188"/>
    </location>
</feature>
<proteinExistence type="predicted"/>
<dbReference type="AlphaFoldDB" id="A0A9X9X477"/>
<sequence length="188" mass="18745">MTPASSPLRRTGARRARRAAAIGTAGSLLSACVQQSGPVPITTGEIRRAATAGETLVVARFRPLVNVAATPAEEPAMGGKPAALPRAGSAGADHPRATAWRIEDGRPADIGGSSPSEAGGVEGWIAQPLPPGSYFMQFLPAYGFPGQPGQGFTFAVPPGGGVTYIGSFGGNCGGPGSAPCDPRAAPVA</sequence>
<organism evidence="1 2">
    <name type="scientific">Neoroseomonas soli</name>
    <dbReference type="NCBI Taxonomy" id="1081025"/>
    <lineage>
        <taxon>Bacteria</taxon>
        <taxon>Pseudomonadati</taxon>
        <taxon>Pseudomonadota</taxon>
        <taxon>Alphaproteobacteria</taxon>
        <taxon>Acetobacterales</taxon>
        <taxon>Acetobacteraceae</taxon>
        <taxon>Neoroseomonas</taxon>
    </lineage>
</organism>
<dbReference type="Proteomes" id="UP001138751">
    <property type="component" value="Unassembled WGS sequence"/>
</dbReference>
<reference evidence="1" key="2">
    <citation type="journal article" date="2021" name="Syst. Appl. Microbiol.">
        <title>Roseomonas hellenica sp. nov., isolated from roots of wild-growing Alkanna tinctoria.</title>
        <authorList>
            <person name="Rat A."/>
            <person name="Naranjo H.D."/>
            <person name="Lebbe L."/>
            <person name="Cnockaert M."/>
            <person name="Krigas N."/>
            <person name="Grigoriadou K."/>
            <person name="Maloupa E."/>
            <person name="Willems A."/>
        </authorList>
    </citation>
    <scope>NUCLEOTIDE SEQUENCE</scope>
    <source>
        <strain evidence="1">LMG 31231</strain>
    </source>
</reference>
<dbReference type="EMBL" id="JAAEDM010000125">
    <property type="protein sequence ID" value="MBR0674206.1"/>
    <property type="molecule type" value="Genomic_DNA"/>
</dbReference>
<protein>
    <submittedName>
        <fullName evidence="1">Uncharacterized protein</fullName>
    </submittedName>
</protein>
<dbReference type="RefSeq" id="WP_211864631.1">
    <property type="nucleotide sequence ID" value="NZ_JAAEDM010000125.1"/>
</dbReference>
<evidence type="ECO:0000313" key="1">
    <source>
        <dbReference type="EMBL" id="MBR0674206.1"/>
    </source>
</evidence>
<comment type="caution">
    <text evidence="1">The sequence shown here is derived from an EMBL/GenBank/DDBJ whole genome shotgun (WGS) entry which is preliminary data.</text>
</comment>
<reference evidence="1" key="1">
    <citation type="submission" date="2020-01" db="EMBL/GenBank/DDBJ databases">
        <authorList>
            <person name="Rat A."/>
        </authorList>
    </citation>
    <scope>NUCLEOTIDE SEQUENCE</scope>
    <source>
        <strain evidence="1">LMG 31231</strain>
    </source>
</reference>
<keyword evidence="2" id="KW-1185">Reference proteome</keyword>